<keyword evidence="2" id="KW-0378">Hydrolase</keyword>
<dbReference type="PANTHER" id="PTHR43434">
    <property type="entry name" value="PHOSPHOGLYCOLATE PHOSPHATASE"/>
    <property type="match status" value="1"/>
</dbReference>
<dbReference type="Gene3D" id="1.10.150.240">
    <property type="entry name" value="Putative phosphatase, domain 2"/>
    <property type="match status" value="1"/>
</dbReference>
<dbReference type="SFLD" id="SFLDS00003">
    <property type="entry name" value="Haloacid_Dehalogenase"/>
    <property type="match status" value="1"/>
</dbReference>
<dbReference type="GO" id="GO:0046872">
    <property type="term" value="F:metal ion binding"/>
    <property type="evidence" value="ECO:0007669"/>
    <property type="project" value="UniProtKB-KW"/>
</dbReference>
<evidence type="ECO:0000313" key="6">
    <source>
        <dbReference type="Proteomes" id="UP000243793"/>
    </source>
</evidence>
<accession>A0A1Y0CV04</accession>
<keyword evidence="1" id="KW-0479">Metal-binding</keyword>
<dbReference type="GO" id="GO:0006281">
    <property type="term" value="P:DNA repair"/>
    <property type="evidence" value="ECO:0007669"/>
    <property type="project" value="TreeGrafter"/>
</dbReference>
<dbReference type="Gene3D" id="3.40.50.1000">
    <property type="entry name" value="HAD superfamily/HAD-like"/>
    <property type="match status" value="1"/>
</dbReference>
<name>A0A1Y0CV04_9GAMM</name>
<dbReference type="KEGG" id="ocm:CBP12_01855"/>
<evidence type="ECO:0000256" key="3">
    <source>
        <dbReference type="ARBA" id="ARBA00022842"/>
    </source>
</evidence>
<evidence type="ECO:0000313" key="5">
    <source>
        <dbReference type="EMBL" id="ART79048.1"/>
    </source>
</evidence>
<dbReference type="EMBL" id="CP021376">
    <property type="protein sequence ID" value="ART79048.1"/>
    <property type="molecule type" value="Genomic_DNA"/>
</dbReference>
<dbReference type="InterPro" id="IPR006439">
    <property type="entry name" value="HAD-SF_hydro_IA"/>
</dbReference>
<keyword evidence="6" id="KW-1185">Reference proteome</keyword>
<dbReference type="InterPro" id="IPR023198">
    <property type="entry name" value="PGP-like_dom2"/>
</dbReference>
<dbReference type="NCBIfam" id="TIGR01549">
    <property type="entry name" value="HAD-SF-IA-v1"/>
    <property type="match status" value="1"/>
</dbReference>
<dbReference type="InterPro" id="IPR050155">
    <property type="entry name" value="HAD-like_hydrolase_sf"/>
</dbReference>
<sequence length="225" mass="24481">MILGGVLFDLDGTLLDTAADMGAAANHVIQSLGLATLSNEVLQCTTSDGSYALLRAGIPQSLLEHHGIEALRQQMLAFYRLHLCHHTRPYAGISELIHWLNHRELAWGIVTNKPAMLTLPLLAELPLFERCGITVSADTLAFKKPHPAPLLFAAEQLSLAPGQCVYIGDHKRDIEAGRAAGMTTIAATWGYVSAGEDPNDWGADYTMACVSDLFHWLKEALPSKR</sequence>
<evidence type="ECO:0000256" key="1">
    <source>
        <dbReference type="ARBA" id="ARBA00022723"/>
    </source>
</evidence>
<dbReference type="PRINTS" id="PR00413">
    <property type="entry name" value="HADHALOGNASE"/>
</dbReference>
<proteinExistence type="predicted"/>
<dbReference type="InterPro" id="IPR023214">
    <property type="entry name" value="HAD_sf"/>
</dbReference>
<dbReference type="SUPFAM" id="SSF56784">
    <property type="entry name" value="HAD-like"/>
    <property type="match status" value="1"/>
</dbReference>
<dbReference type="Proteomes" id="UP000243793">
    <property type="component" value="Chromosome"/>
</dbReference>
<dbReference type="GO" id="GO:0008967">
    <property type="term" value="F:phosphoglycolate phosphatase activity"/>
    <property type="evidence" value="ECO:0007669"/>
    <property type="project" value="TreeGrafter"/>
</dbReference>
<protein>
    <submittedName>
        <fullName evidence="5">Haloacid dehalogenase</fullName>
    </submittedName>
</protein>
<dbReference type="GO" id="GO:0005829">
    <property type="term" value="C:cytosol"/>
    <property type="evidence" value="ECO:0007669"/>
    <property type="project" value="TreeGrafter"/>
</dbReference>
<dbReference type="SFLD" id="SFLDG01129">
    <property type="entry name" value="C1.5:_HAD__Beta-PGM__Phosphata"/>
    <property type="match status" value="1"/>
</dbReference>
<dbReference type="InterPro" id="IPR036412">
    <property type="entry name" value="HAD-like_sf"/>
</dbReference>
<reference evidence="6" key="1">
    <citation type="submission" date="2017-05" db="EMBL/GenBank/DDBJ databases">
        <authorList>
            <person name="Sung H."/>
        </authorList>
    </citation>
    <scope>NUCLEOTIDE SEQUENCE [LARGE SCALE GENOMIC DNA]</scope>
    <source>
        <strain evidence="6">AMac2203</strain>
    </source>
</reference>
<dbReference type="RefSeq" id="WP_086962422.1">
    <property type="nucleotide sequence ID" value="NZ_CP021376.1"/>
</dbReference>
<keyword evidence="3" id="KW-0460">Magnesium</keyword>
<evidence type="ECO:0000256" key="4">
    <source>
        <dbReference type="ARBA" id="ARBA00023277"/>
    </source>
</evidence>
<evidence type="ECO:0000256" key="2">
    <source>
        <dbReference type="ARBA" id="ARBA00022801"/>
    </source>
</evidence>
<dbReference type="OrthoDB" id="9776368at2"/>
<dbReference type="PANTHER" id="PTHR43434:SF23">
    <property type="entry name" value="PHOSPHOGLYCOLATE PHOSPHATASE"/>
    <property type="match status" value="1"/>
</dbReference>
<gene>
    <name evidence="5" type="ORF">CBP12_01855</name>
</gene>
<dbReference type="InterPro" id="IPR041492">
    <property type="entry name" value="HAD_2"/>
</dbReference>
<dbReference type="Pfam" id="PF13419">
    <property type="entry name" value="HAD_2"/>
    <property type="match status" value="1"/>
</dbReference>
<organism evidence="5 6">
    <name type="scientific">Oceanisphaera avium</name>
    <dbReference type="NCBI Taxonomy" id="1903694"/>
    <lineage>
        <taxon>Bacteria</taxon>
        <taxon>Pseudomonadati</taxon>
        <taxon>Pseudomonadota</taxon>
        <taxon>Gammaproteobacteria</taxon>
        <taxon>Aeromonadales</taxon>
        <taxon>Aeromonadaceae</taxon>
        <taxon>Oceanisphaera</taxon>
    </lineage>
</organism>
<dbReference type="AlphaFoldDB" id="A0A1Y0CV04"/>
<keyword evidence="4" id="KW-0119">Carbohydrate metabolism</keyword>
<dbReference type="NCBIfam" id="TIGR01509">
    <property type="entry name" value="HAD-SF-IA-v3"/>
    <property type="match status" value="1"/>
</dbReference>